<evidence type="ECO:0000256" key="1">
    <source>
        <dbReference type="ARBA" id="ARBA00022603"/>
    </source>
</evidence>
<dbReference type="EMBL" id="LT607750">
    <property type="protein sequence ID" value="SCG40573.1"/>
    <property type="molecule type" value="Genomic_DNA"/>
</dbReference>
<feature type="domain" description="SpoU L30e-like N-terminal" evidence="4">
    <location>
        <begin position="11"/>
        <end position="100"/>
    </location>
</feature>
<dbReference type="SUPFAM" id="SSF55315">
    <property type="entry name" value="L30e-like"/>
    <property type="match status" value="1"/>
</dbReference>
<dbReference type="AlphaFoldDB" id="A0A1C5H3U6"/>
<keyword evidence="6" id="KW-1185">Reference proteome</keyword>
<dbReference type="PANTHER" id="PTHR43191">
    <property type="entry name" value="RRNA METHYLTRANSFERASE 3"/>
    <property type="match status" value="1"/>
</dbReference>
<dbReference type="InterPro" id="IPR001537">
    <property type="entry name" value="SpoU_MeTrfase"/>
</dbReference>
<sequence>MAKTLKITARNASFQQWQALLTNRNKRQRLREFLVQGVRPISLALEHGWEVRALLYPDRQILSRWCRDLLDQVSTTRVALAPELMRELGGKEEESPELLAVVAQPEDSLDRVPVGPKMLVVVFDRPKTPGNVGTLIRSADAFGASGVIVTGHAADPYDPKAVRASTGSLFALPVVRVASHREVLDWIAAVRAAGLPRVQIIGTDEHGEVDVAEHDLTCPTLLLVGNETHGLSAGWQEASDRMVRIPIVGAASSLNAAAAGTVVLYEAARQRARQG</sequence>
<organism evidence="5 6">
    <name type="scientific">Micromonospora echinaurantiaca</name>
    <dbReference type="NCBI Taxonomy" id="47857"/>
    <lineage>
        <taxon>Bacteria</taxon>
        <taxon>Bacillati</taxon>
        <taxon>Actinomycetota</taxon>
        <taxon>Actinomycetes</taxon>
        <taxon>Micromonosporales</taxon>
        <taxon>Micromonosporaceae</taxon>
        <taxon>Micromonospora</taxon>
    </lineage>
</organism>
<name>A0A1C5H3U6_9ACTN</name>
<reference evidence="5 6" key="1">
    <citation type="submission" date="2016-06" db="EMBL/GenBank/DDBJ databases">
        <authorList>
            <person name="Kjaerup R.B."/>
            <person name="Dalgaard T.S."/>
            <person name="Juul-Madsen H.R."/>
        </authorList>
    </citation>
    <scope>NUCLEOTIDE SEQUENCE [LARGE SCALE GENOMIC DNA]</scope>
    <source>
        <strain evidence="5 6">DSM 43904</strain>
    </source>
</reference>
<dbReference type="RefSeq" id="WP_088992617.1">
    <property type="nucleotide sequence ID" value="NZ_LT607750.1"/>
</dbReference>
<evidence type="ECO:0000313" key="6">
    <source>
        <dbReference type="Proteomes" id="UP000198217"/>
    </source>
</evidence>
<gene>
    <name evidence="5" type="ORF">GA0070609_0902</name>
</gene>
<dbReference type="Pfam" id="PF22655">
    <property type="entry name" value="SpoU_sub_bind_like"/>
    <property type="match status" value="1"/>
</dbReference>
<dbReference type="InterPro" id="IPR054578">
    <property type="entry name" value="SpoU_sub_bind-like_N"/>
</dbReference>
<dbReference type="SUPFAM" id="SSF75217">
    <property type="entry name" value="alpha/beta knot"/>
    <property type="match status" value="1"/>
</dbReference>
<evidence type="ECO:0000259" key="3">
    <source>
        <dbReference type="Pfam" id="PF00588"/>
    </source>
</evidence>
<protein>
    <submittedName>
        <fullName evidence="5">RNA methyltransferase, TrmH family</fullName>
    </submittedName>
</protein>
<dbReference type="Gene3D" id="3.40.1280.10">
    <property type="match status" value="1"/>
</dbReference>
<evidence type="ECO:0000256" key="2">
    <source>
        <dbReference type="ARBA" id="ARBA00022679"/>
    </source>
</evidence>
<dbReference type="InterPro" id="IPR029028">
    <property type="entry name" value="Alpha/beta_knot_MTases"/>
</dbReference>
<evidence type="ECO:0000259" key="4">
    <source>
        <dbReference type="Pfam" id="PF22655"/>
    </source>
</evidence>
<dbReference type="GO" id="GO:0032259">
    <property type="term" value="P:methylation"/>
    <property type="evidence" value="ECO:0007669"/>
    <property type="project" value="UniProtKB-KW"/>
</dbReference>
<keyword evidence="2 5" id="KW-0808">Transferase</keyword>
<keyword evidence="1 5" id="KW-0489">Methyltransferase</keyword>
<dbReference type="Pfam" id="PF00588">
    <property type="entry name" value="SpoU_methylase"/>
    <property type="match status" value="1"/>
</dbReference>
<proteinExistence type="predicted"/>
<evidence type="ECO:0000313" key="5">
    <source>
        <dbReference type="EMBL" id="SCG40573.1"/>
    </source>
</evidence>
<dbReference type="InterPro" id="IPR051259">
    <property type="entry name" value="rRNA_Methyltransferase"/>
</dbReference>
<dbReference type="GO" id="GO:0008173">
    <property type="term" value="F:RNA methyltransferase activity"/>
    <property type="evidence" value="ECO:0007669"/>
    <property type="project" value="InterPro"/>
</dbReference>
<dbReference type="InterPro" id="IPR029026">
    <property type="entry name" value="tRNA_m1G_MTases_N"/>
</dbReference>
<dbReference type="PANTHER" id="PTHR43191:SF2">
    <property type="entry name" value="RRNA METHYLTRANSFERASE 3, MITOCHONDRIAL"/>
    <property type="match status" value="1"/>
</dbReference>
<dbReference type="InterPro" id="IPR029064">
    <property type="entry name" value="Ribosomal_eL30-like_sf"/>
</dbReference>
<dbReference type="GO" id="GO:0006396">
    <property type="term" value="P:RNA processing"/>
    <property type="evidence" value="ECO:0007669"/>
    <property type="project" value="InterPro"/>
</dbReference>
<dbReference type="Gene3D" id="3.30.1330.30">
    <property type="match status" value="1"/>
</dbReference>
<accession>A0A1C5H3U6</accession>
<feature type="domain" description="tRNA/rRNA methyltransferase SpoU type" evidence="3">
    <location>
        <begin position="119"/>
        <end position="265"/>
    </location>
</feature>
<dbReference type="Proteomes" id="UP000198217">
    <property type="component" value="Chromosome I"/>
</dbReference>
<dbReference type="GO" id="GO:0003723">
    <property type="term" value="F:RNA binding"/>
    <property type="evidence" value="ECO:0007669"/>
    <property type="project" value="InterPro"/>
</dbReference>